<evidence type="ECO:0000313" key="2">
    <source>
        <dbReference type="Proteomes" id="UP000312512"/>
    </source>
</evidence>
<protein>
    <submittedName>
        <fullName evidence="1">Uncharacterized protein</fullName>
    </submittedName>
</protein>
<dbReference type="AlphaFoldDB" id="A0A5C4WC32"/>
<gene>
    <name evidence="1" type="ORF">FH608_024400</name>
</gene>
<keyword evidence="2" id="KW-1185">Reference proteome</keyword>
<evidence type="ECO:0000313" key="1">
    <source>
        <dbReference type="EMBL" id="KAB8192872.1"/>
    </source>
</evidence>
<dbReference type="Proteomes" id="UP000312512">
    <property type="component" value="Unassembled WGS sequence"/>
</dbReference>
<comment type="caution">
    <text evidence="1">The sequence shown here is derived from an EMBL/GenBank/DDBJ whole genome shotgun (WGS) entry which is preliminary data.</text>
</comment>
<accession>A0A5C4WC32</accession>
<name>A0A5C4WC32_9ACTN</name>
<proteinExistence type="predicted"/>
<organism evidence="1 2">
    <name type="scientific">Nonomuraea phyllanthi</name>
    <dbReference type="NCBI Taxonomy" id="2219224"/>
    <lineage>
        <taxon>Bacteria</taxon>
        <taxon>Bacillati</taxon>
        <taxon>Actinomycetota</taxon>
        <taxon>Actinomycetes</taxon>
        <taxon>Streptosporangiales</taxon>
        <taxon>Streptosporangiaceae</taxon>
        <taxon>Nonomuraea</taxon>
    </lineage>
</organism>
<dbReference type="EMBL" id="VDLX02000009">
    <property type="protein sequence ID" value="KAB8192872.1"/>
    <property type="molecule type" value="Genomic_DNA"/>
</dbReference>
<sequence>MANQVRYAIPALVSLPLSAWKTSAVSR</sequence>
<reference evidence="1 2" key="1">
    <citation type="submission" date="2019-10" db="EMBL/GenBank/DDBJ databases">
        <title>Nonomuraea sp. nov., isolated from Phyllanthus amarus.</title>
        <authorList>
            <person name="Klykleung N."/>
            <person name="Tanasupawat S."/>
        </authorList>
    </citation>
    <scope>NUCLEOTIDE SEQUENCE [LARGE SCALE GENOMIC DNA]</scope>
    <source>
        <strain evidence="1 2">PA1-10</strain>
    </source>
</reference>
<accession>A0A5P9Z8L0</accession>